<dbReference type="InParanoid" id="A0A673XWR5"/>
<sequence length="76" mass="8406">LCVCALKCLDVCVCLYAPVLAPLCARLVCMHCVCAYVFARTCYRYIQSQLRPTTHQTQSAPHCLTRAVSPLGDTNK</sequence>
<organism evidence="1 2">
    <name type="scientific">Salmo trutta</name>
    <name type="common">Brown trout</name>
    <dbReference type="NCBI Taxonomy" id="8032"/>
    <lineage>
        <taxon>Eukaryota</taxon>
        <taxon>Metazoa</taxon>
        <taxon>Chordata</taxon>
        <taxon>Craniata</taxon>
        <taxon>Vertebrata</taxon>
        <taxon>Euteleostomi</taxon>
        <taxon>Actinopterygii</taxon>
        <taxon>Neopterygii</taxon>
        <taxon>Teleostei</taxon>
        <taxon>Protacanthopterygii</taxon>
        <taxon>Salmoniformes</taxon>
        <taxon>Salmonidae</taxon>
        <taxon>Salmoninae</taxon>
        <taxon>Salmo</taxon>
    </lineage>
</organism>
<reference evidence="1" key="2">
    <citation type="submission" date="2025-09" db="UniProtKB">
        <authorList>
            <consortium name="Ensembl"/>
        </authorList>
    </citation>
    <scope>IDENTIFICATION</scope>
</reference>
<accession>A0A673XWR5</accession>
<reference evidence="1" key="1">
    <citation type="submission" date="2025-08" db="UniProtKB">
        <authorList>
            <consortium name="Ensembl"/>
        </authorList>
    </citation>
    <scope>IDENTIFICATION</scope>
</reference>
<keyword evidence="2" id="KW-1185">Reference proteome</keyword>
<protein>
    <submittedName>
        <fullName evidence="1">Uncharacterized protein</fullName>
    </submittedName>
</protein>
<dbReference type="AlphaFoldDB" id="A0A673XWR5"/>
<proteinExistence type="predicted"/>
<dbReference type="Ensembl" id="ENSSTUT00000027567.1">
    <property type="protein sequence ID" value="ENSSTUP00000026312.1"/>
    <property type="gene ID" value="ENSSTUG00000011447.1"/>
</dbReference>
<evidence type="ECO:0000313" key="1">
    <source>
        <dbReference type="Ensembl" id="ENSSTUP00000026312.1"/>
    </source>
</evidence>
<dbReference type="Proteomes" id="UP000472277">
    <property type="component" value="Chromosome 24"/>
</dbReference>
<name>A0A673XWR5_SALTR</name>
<evidence type="ECO:0000313" key="2">
    <source>
        <dbReference type="Proteomes" id="UP000472277"/>
    </source>
</evidence>